<evidence type="ECO:0000256" key="6">
    <source>
        <dbReference type="ARBA" id="ARBA00051911"/>
    </source>
</evidence>
<dbReference type="GO" id="GO:0006096">
    <property type="term" value="P:glycolytic process"/>
    <property type="evidence" value="ECO:0007669"/>
    <property type="project" value="UniProtKB-KW"/>
</dbReference>
<dbReference type="SMART" id="SM00861">
    <property type="entry name" value="Transket_pyr"/>
    <property type="match status" value="1"/>
</dbReference>
<evidence type="ECO:0000259" key="7">
    <source>
        <dbReference type="SMART" id="SM00861"/>
    </source>
</evidence>
<dbReference type="EC" id="1.2.4.2" evidence="2"/>
<dbReference type="GeneID" id="77844142"/>
<dbReference type="GO" id="GO:0005829">
    <property type="term" value="C:cytosol"/>
    <property type="evidence" value="ECO:0007669"/>
    <property type="project" value="TreeGrafter"/>
</dbReference>
<dbReference type="Pfam" id="PF16870">
    <property type="entry name" value="OxoGdeHyase_C"/>
    <property type="match status" value="1"/>
</dbReference>
<dbReference type="SUPFAM" id="SSF52518">
    <property type="entry name" value="Thiamin diphosphate-binding fold (THDP-binding)"/>
    <property type="match status" value="2"/>
</dbReference>
<dbReference type="FunFam" id="3.40.50.970:FF:000036">
    <property type="entry name" value="2-oxoglutarate dehydrogenase E1 component"/>
    <property type="match status" value="1"/>
</dbReference>
<keyword evidence="3 9" id="KW-0560">Oxidoreductase</keyword>
<dbReference type="Gene3D" id="3.40.50.11610">
    <property type="entry name" value="Multifunctional 2-oxoglutarate metabolism enzyme, C-terminal domain"/>
    <property type="match status" value="1"/>
</dbReference>
<comment type="caution">
    <text evidence="8">The sequence shown here is derived from an EMBL/GenBank/DDBJ whole genome shotgun (WGS) entry which is preliminary data.</text>
</comment>
<dbReference type="NCBIfam" id="NF006914">
    <property type="entry name" value="PRK09404.1"/>
    <property type="match status" value="1"/>
</dbReference>
<dbReference type="InterPro" id="IPR005475">
    <property type="entry name" value="Transketolase-like_Pyr-bd"/>
</dbReference>
<comment type="cofactor">
    <cofactor evidence="1">
        <name>thiamine diphosphate</name>
        <dbReference type="ChEBI" id="CHEBI:58937"/>
    </cofactor>
</comment>
<dbReference type="AlphaFoldDB" id="A0A0C2E9P3"/>
<dbReference type="InterPro" id="IPR029061">
    <property type="entry name" value="THDP-binding"/>
</dbReference>
<keyword evidence="11" id="KW-1185">Reference proteome</keyword>
<dbReference type="OrthoDB" id="9759785at2"/>
<keyword evidence="5" id="KW-0324">Glycolysis</keyword>
<name>A0A0C2E9P3_9STAP</name>
<dbReference type="RefSeq" id="WP_040104765.1">
    <property type="nucleotide sequence ID" value="NZ_JABEVU030000001.1"/>
</dbReference>
<dbReference type="STRING" id="45670.SN16_01120"/>
<dbReference type="PANTHER" id="PTHR23152:SF4">
    <property type="entry name" value="2-OXOADIPATE DEHYDROGENASE COMPLEX COMPONENT E1"/>
    <property type="match status" value="1"/>
</dbReference>
<evidence type="ECO:0000313" key="8">
    <source>
        <dbReference type="EMBL" id="KIH71992.1"/>
    </source>
</evidence>
<dbReference type="EMBL" id="JABEVU030000001">
    <property type="protein sequence ID" value="MDB0579141.1"/>
    <property type="molecule type" value="Genomic_DNA"/>
</dbReference>
<dbReference type="InterPro" id="IPR001017">
    <property type="entry name" value="DH_E1"/>
</dbReference>
<dbReference type="InterPro" id="IPR042179">
    <property type="entry name" value="KGD_C_sf"/>
</dbReference>
<gene>
    <name evidence="9" type="ORF">F7P68_0001140</name>
    <name evidence="8" type="ORF">SN16_01120</name>
</gene>
<sequence length="928" mass="105224">MQERELESAPVRFGANMGLLLELHDMYQDDPDSVSDEMRFLFENISSGQPGTVQSDMDHSKVKSLLRLIDNIRLFGHLESDIYPLYRPDVKNIPSLDYEDYDLTEDDLKNMPASLVSVHLGDYYDNAYEAVTQLHSLYTGPLAYEYMHINDTEERQWLKETIETQEEISLSSDEKKHLFETLAKVEGFEKYLHKNFVGAKRFSIEGLDSLVPMLDHLLGLMAEEGIPNLQIGMAHRGRLNVLTHILEKPYEMMISEFMHTDPMKFLPEDGSLEITQGWMKDVKYHLGGAKTRKDKGLEQRISLANNPSHLEVVGPVVLGKARAQQETTDHAGKPEQDYNKAIAAIIHGDAAFPGQGIVYESLNLGKLDGYSTGGSMHIIANNRIGFTTEETDARSTVYASDAALGFDLPILHVNADKPEHVLRSIEIALKYRQKFNKDIVIDVVGYRRYGHNEMDEPSATNPLLYQEVKSHDTIDEIYGAQLVEQNIISEDEKDEIIQGVFDEMRAAHDKIDKKDTNIDENLQTPEEILEGQESPDDEVSLERLQEINEDLFKYPESFTVFKKLSNVLDRRKKPFDNEEDLVDWAHAEVLAFATINQDGTPIRLTGQDSERGTFAQRHAVLHDPETGEEHVPLHEVSNSNATFDVHNSPLSEAAVVGFDYGYNVERKDVLAIWEAQYGDFSNMAQVMFDNFMAAGNAKWGETSGMTLFLPHAQEGQGAEHSSARLERYLQLAAENNMTVANLSSASNYFHLLRKQAKYLNTEKMRPLVLMTPKSLLRNQIVSEPVSAFVEGGFREIIVPSYKKTKVKKVLIASGKMAVDLMTEQKENPNDEILLIRLEQIYPFPSEQIQEILNDLRNLDEVRFVQEEPQNMGAYHYALPFLLEIVPDKVDLNYVGRIKRASTAEGDGESYKLIQQNIIETALKSQEVE</sequence>
<dbReference type="NCBIfam" id="NF008907">
    <property type="entry name" value="PRK12270.1"/>
    <property type="match status" value="1"/>
</dbReference>
<dbReference type="Pfam" id="PF00676">
    <property type="entry name" value="E1_dh"/>
    <property type="match status" value="1"/>
</dbReference>
<dbReference type="Pfam" id="PF02779">
    <property type="entry name" value="Transket_pyr"/>
    <property type="match status" value="1"/>
</dbReference>
<dbReference type="InterPro" id="IPR011603">
    <property type="entry name" value="2oxoglutarate_DH_E1"/>
</dbReference>
<dbReference type="PANTHER" id="PTHR23152">
    <property type="entry name" value="2-OXOGLUTARATE DEHYDROGENASE"/>
    <property type="match status" value="1"/>
</dbReference>
<dbReference type="GO" id="GO:0004591">
    <property type="term" value="F:oxoglutarate dehydrogenase (succinyl-transferring) activity"/>
    <property type="evidence" value="ECO:0007669"/>
    <property type="project" value="UniProtKB-EC"/>
</dbReference>
<accession>A0A0C2E9P3</accession>
<dbReference type="Gene3D" id="3.40.50.12470">
    <property type="match status" value="1"/>
</dbReference>
<protein>
    <recommendedName>
        <fullName evidence="2">oxoglutarate dehydrogenase (succinyl-transferring)</fullName>
        <ecNumber evidence="2">1.2.4.2</ecNumber>
    </recommendedName>
</protein>
<evidence type="ECO:0000256" key="2">
    <source>
        <dbReference type="ARBA" id="ARBA00012280"/>
    </source>
</evidence>
<dbReference type="Gene3D" id="3.40.50.970">
    <property type="match status" value="1"/>
</dbReference>
<reference evidence="9" key="3">
    <citation type="submission" date="2022-12" db="EMBL/GenBank/DDBJ databases">
        <title>Genome analysis and biological profiling of marine Salinicoccus roseus MOSEL-ME25.</title>
        <authorList>
            <person name="Mirza F.T."/>
            <person name="Xie Y."/>
            <person name="Shinwari Z.K."/>
        </authorList>
    </citation>
    <scope>NUCLEOTIDE SEQUENCE</scope>
    <source>
        <strain evidence="9">MOSEL-ME25</strain>
    </source>
</reference>
<comment type="catalytic activity">
    <reaction evidence="6">
        <text>N(6)-[(R)-lipoyl]-L-lysyl-[protein] + 2-oxoglutarate + H(+) = N(6)-[(R)-S(8)-succinyldihydrolipoyl]-L-lysyl-[protein] + CO2</text>
        <dbReference type="Rhea" id="RHEA:12188"/>
        <dbReference type="Rhea" id="RHEA-COMP:10474"/>
        <dbReference type="Rhea" id="RHEA-COMP:20092"/>
        <dbReference type="ChEBI" id="CHEBI:15378"/>
        <dbReference type="ChEBI" id="CHEBI:16526"/>
        <dbReference type="ChEBI" id="CHEBI:16810"/>
        <dbReference type="ChEBI" id="CHEBI:83099"/>
        <dbReference type="ChEBI" id="CHEBI:83120"/>
        <dbReference type="EC" id="1.2.4.2"/>
    </reaction>
</comment>
<dbReference type="NCBIfam" id="TIGR00239">
    <property type="entry name" value="2oxo_dh_E1"/>
    <property type="match status" value="1"/>
</dbReference>
<reference evidence="9" key="2">
    <citation type="submission" date="2020-04" db="EMBL/GenBank/DDBJ databases">
        <authorList>
            <person name="Tanveer F."/>
            <person name="Xie Y."/>
            <person name="Shinwari Z.K."/>
        </authorList>
    </citation>
    <scope>NUCLEOTIDE SEQUENCE</scope>
    <source>
        <strain evidence="9">MOSEL-ME25</strain>
    </source>
</reference>
<evidence type="ECO:0000256" key="1">
    <source>
        <dbReference type="ARBA" id="ARBA00001964"/>
    </source>
</evidence>
<evidence type="ECO:0000313" key="9">
    <source>
        <dbReference type="EMBL" id="MDB0579141.1"/>
    </source>
</evidence>
<evidence type="ECO:0000256" key="5">
    <source>
        <dbReference type="ARBA" id="ARBA00023152"/>
    </source>
</evidence>
<feature type="domain" description="Transketolase-like pyrimidine-binding" evidence="7">
    <location>
        <begin position="582"/>
        <end position="778"/>
    </location>
</feature>
<evidence type="ECO:0000256" key="3">
    <source>
        <dbReference type="ARBA" id="ARBA00023002"/>
    </source>
</evidence>
<evidence type="ECO:0000313" key="10">
    <source>
        <dbReference type="Proteomes" id="UP000031546"/>
    </source>
</evidence>
<keyword evidence="4" id="KW-0786">Thiamine pyrophosphate</keyword>
<reference evidence="8 10" key="1">
    <citation type="submission" date="2015-01" db="EMBL/GenBank/DDBJ databases">
        <title>Genome sequences of high lactate-tolerant strain Salinicoccus roseus W12 with industrial interest.</title>
        <authorList>
            <person name="Wang H."/>
            <person name="Yu B."/>
        </authorList>
    </citation>
    <scope>NUCLEOTIDE SEQUENCE [LARGE SCALE GENOMIC DNA]</scope>
    <source>
        <strain evidence="8 10">W12</strain>
    </source>
</reference>
<dbReference type="GO" id="GO:0045252">
    <property type="term" value="C:oxoglutarate dehydrogenase complex"/>
    <property type="evidence" value="ECO:0007669"/>
    <property type="project" value="TreeGrafter"/>
</dbReference>
<dbReference type="Proteomes" id="UP000527860">
    <property type="component" value="Unassembled WGS sequence"/>
</dbReference>
<dbReference type="PIRSF" id="PIRSF000157">
    <property type="entry name" value="Oxoglu_dh_E1"/>
    <property type="match status" value="1"/>
</dbReference>
<dbReference type="Proteomes" id="UP000031546">
    <property type="component" value="Unassembled WGS sequence"/>
</dbReference>
<dbReference type="Gene3D" id="1.10.287.1150">
    <property type="entry name" value="TPP helical domain"/>
    <property type="match status" value="1"/>
</dbReference>
<dbReference type="GO" id="GO:0030976">
    <property type="term" value="F:thiamine pyrophosphate binding"/>
    <property type="evidence" value="ECO:0007669"/>
    <property type="project" value="InterPro"/>
</dbReference>
<evidence type="ECO:0000256" key="4">
    <source>
        <dbReference type="ARBA" id="ARBA00023052"/>
    </source>
</evidence>
<dbReference type="InterPro" id="IPR031717">
    <property type="entry name" value="ODO-1/KGD_C"/>
</dbReference>
<proteinExistence type="predicted"/>
<organism evidence="8 10">
    <name type="scientific">Salinicoccus roseus</name>
    <dbReference type="NCBI Taxonomy" id="45670"/>
    <lineage>
        <taxon>Bacteria</taxon>
        <taxon>Bacillati</taxon>
        <taxon>Bacillota</taxon>
        <taxon>Bacilli</taxon>
        <taxon>Bacillales</taxon>
        <taxon>Staphylococcaceae</taxon>
        <taxon>Salinicoccus</taxon>
    </lineage>
</organism>
<dbReference type="GO" id="GO:0006099">
    <property type="term" value="P:tricarboxylic acid cycle"/>
    <property type="evidence" value="ECO:0007669"/>
    <property type="project" value="TreeGrafter"/>
</dbReference>
<evidence type="ECO:0000313" key="11">
    <source>
        <dbReference type="Proteomes" id="UP000527860"/>
    </source>
</evidence>
<dbReference type="EMBL" id="JXII01000001">
    <property type="protein sequence ID" value="KIH71992.1"/>
    <property type="molecule type" value="Genomic_DNA"/>
</dbReference>